<evidence type="ECO:0000313" key="1">
    <source>
        <dbReference type="EMBL" id="QQP58458.1"/>
    </source>
</evidence>
<sequence>MGLRVPPNTRGLFWGHKSTANGPQVPPQTIGVFWVTNTPPMGHQDPPNTTGLFWSYKSPANGPSGSAKRNRAVSHKKCLITYRQ</sequence>
<organism evidence="1 2">
    <name type="scientific">Caligus rogercresseyi</name>
    <name type="common">Sea louse</name>
    <dbReference type="NCBI Taxonomy" id="217165"/>
    <lineage>
        <taxon>Eukaryota</taxon>
        <taxon>Metazoa</taxon>
        <taxon>Ecdysozoa</taxon>
        <taxon>Arthropoda</taxon>
        <taxon>Crustacea</taxon>
        <taxon>Multicrustacea</taxon>
        <taxon>Hexanauplia</taxon>
        <taxon>Copepoda</taxon>
        <taxon>Siphonostomatoida</taxon>
        <taxon>Caligidae</taxon>
        <taxon>Caligus</taxon>
    </lineage>
</organism>
<dbReference type="AlphaFoldDB" id="A0A7T8QXD0"/>
<name>A0A7T8QXD0_CALRO</name>
<reference evidence="2" key="1">
    <citation type="submission" date="2021-01" db="EMBL/GenBank/DDBJ databases">
        <title>Caligus Genome Assembly.</title>
        <authorList>
            <person name="Gallardo-Escarate C."/>
        </authorList>
    </citation>
    <scope>NUCLEOTIDE SEQUENCE [LARGE SCALE GENOMIC DNA]</scope>
</reference>
<dbReference type="Proteomes" id="UP000595437">
    <property type="component" value="Chromosome 2"/>
</dbReference>
<accession>A0A7T8QXD0</accession>
<protein>
    <submittedName>
        <fullName evidence="1">Uncharacterized protein</fullName>
    </submittedName>
</protein>
<gene>
    <name evidence="1" type="ORF">FKW44_003782</name>
</gene>
<evidence type="ECO:0000313" key="2">
    <source>
        <dbReference type="Proteomes" id="UP000595437"/>
    </source>
</evidence>
<proteinExistence type="predicted"/>
<dbReference type="EMBL" id="CP045891">
    <property type="protein sequence ID" value="QQP58458.1"/>
    <property type="molecule type" value="Genomic_DNA"/>
</dbReference>
<keyword evidence="2" id="KW-1185">Reference proteome</keyword>